<organism evidence="1">
    <name type="scientific">marine metagenome</name>
    <dbReference type="NCBI Taxonomy" id="408172"/>
    <lineage>
        <taxon>unclassified sequences</taxon>
        <taxon>metagenomes</taxon>
        <taxon>ecological metagenomes</taxon>
    </lineage>
</organism>
<reference evidence="1" key="1">
    <citation type="submission" date="2018-05" db="EMBL/GenBank/DDBJ databases">
        <authorList>
            <person name="Lanie J.A."/>
            <person name="Ng W.-L."/>
            <person name="Kazmierczak K.M."/>
            <person name="Andrzejewski T.M."/>
            <person name="Davidsen T.M."/>
            <person name="Wayne K.J."/>
            <person name="Tettelin H."/>
            <person name="Glass J.I."/>
            <person name="Rusch D."/>
            <person name="Podicherti R."/>
            <person name="Tsui H.-C.T."/>
            <person name="Winkler M.E."/>
        </authorList>
    </citation>
    <scope>NUCLEOTIDE SEQUENCE</scope>
</reference>
<proteinExistence type="predicted"/>
<name>A0A382DEN7_9ZZZZ</name>
<dbReference type="EMBL" id="UINC01038908">
    <property type="protein sequence ID" value="SVB36609.1"/>
    <property type="molecule type" value="Genomic_DNA"/>
</dbReference>
<evidence type="ECO:0000313" key="1">
    <source>
        <dbReference type="EMBL" id="SVB36609.1"/>
    </source>
</evidence>
<accession>A0A382DEN7</accession>
<sequence>MMLLELLQTETVTTKILPVASYDGGRYFFLFFSPAEQNRVGW</sequence>
<dbReference type="AlphaFoldDB" id="A0A382DEN7"/>
<gene>
    <name evidence="1" type="ORF">METZ01_LOCUS189463</name>
</gene>
<protein>
    <submittedName>
        <fullName evidence="1">Uncharacterized protein</fullName>
    </submittedName>
</protein>